<dbReference type="PANTHER" id="PTHR38008:SF2">
    <property type="entry name" value="HEMOLYSIN"/>
    <property type="match status" value="1"/>
</dbReference>
<dbReference type="RefSeq" id="WP_015870788.1">
    <property type="nucleotide sequence ID" value="NZ_AP028097.1"/>
</dbReference>
<dbReference type="GeneID" id="69538440"/>
<dbReference type="Proteomes" id="UP001222680">
    <property type="component" value="Chromosome"/>
</dbReference>
<gene>
    <name evidence="1" type="ORF">MAY91_13830</name>
</gene>
<keyword evidence="2" id="KW-1185">Reference proteome</keyword>
<accession>A0ABY8GEZ7</accession>
<sequence>MKIMLVLLGVMAVAGCSVKEVRTPPVIGMANPAARYCVEQGGILTSATAEQGQFSYCTLPGGERIGTWALYRRSHPQA</sequence>
<dbReference type="PROSITE" id="PS51257">
    <property type="entry name" value="PROKAR_LIPOPROTEIN"/>
    <property type="match status" value="1"/>
</dbReference>
<dbReference type="Pfam" id="PF03891">
    <property type="entry name" value="DUF333"/>
    <property type="match status" value="1"/>
</dbReference>
<organism evidence="1 2">
    <name type="scientific">Edwardsiella ictaluri</name>
    <dbReference type="NCBI Taxonomy" id="67780"/>
    <lineage>
        <taxon>Bacteria</taxon>
        <taxon>Pseudomonadati</taxon>
        <taxon>Pseudomonadota</taxon>
        <taxon>Gammaproteobacteria</taxon>
        <taxon>Enterobacterales</taxon>
        <taxon>Hafniaceae</taxon>
        <taxon>Edwardsiella</taxon>
    </lineage>
</organism>
<reference evidence="1 2" key="1">
    <citation type="submission" date="2022-02" db="EMBL/GenBank/DDBJ databases">
        <title>Phenotypic, genotypic and serological characterization of Edwardsiella ictaluri from catfish and ornamental fish species.</title>
        <authorList>
            <person name="Rose D."/>
            <person name="Tekedar H.C."/>
            <person name="Waldbieser G.C."/>
            <person name="Aarattuthodi S."/>
            <person name="Griffin M.J."/>
        </authorList>
    </citation>
    <scope>NUCLEOTIDE SEQUENCE [LARGE SCALE GENOMIC DNA]</scope>
    <source>
        <strain evidence="1 2">13 TAL-140 K3</strain>
    </source>
</reference>
<proteinExistence type="predicted"/>
<name>A0ABY8GEZ7_EDWIC</name>
<evidence type="ECO:0000313" key="1">
    <source>
        <dbReference type="EMBL" id="WFN95912.1"/>
    </source>
</evidence>
<dbReference type="EMBL" id="CP092014">
    <property type="protein sequence ID" value="WFN95912.1"/>
    <property type="molecule type" value="Genomic_DNA"/>
</dbReference>
<protein>
    <submittedName>
        <fullName evidence="1">DUF333 domain-containing protein</fullName>
    </submittedName>
</protein>
<dbReference type="InterPro" id="IPR005590">
    <property type="entry name" value="DUF333"/>
</dbReference>
<evidence type="ECO:0000313" key="2">
    <source>
        <dbReference type="Proteomes" id="UP001222680"/>
    </source>
</evidence>
<dbReference type="PANTHER" id="PTHR38008">
    <property type="entry name" value="HEMOLYSIN-RELATED"/>
    <property type="match status" value="1"/>
</dbReference>